<organism evidence="2 3">
    <name type="scientific">Prauserella shujinwangii</name>
    <dbReference type="NCBI Taxonomy" id="1453103"/>
    <lineage>
        <taxon>Bacteria</taxon>
        <taxon>Bacillati</taxon>
        <taxon>Actinomycetota</taxon>
        <taxon>Actinomycetes</taxon>
        <taxon>Pseudonocardiales</taxon>
        <taxon>Pseudonocardiaceae</taxon>
        <taxon>Prauserella</taxon>
    </lineage>
</organism>
<keyword evidence="1" id="KW-0812">Transmembrane</keyword>
<gene>
    <name evidence="2" type="ORF">B0I33_104493</name>
</gene>
<dbReference type="Proteomes" id="UP000238362">
    <property type="component" value="Unassembled WGS sequence"/>
</dbReference>
<evidence type="ECO:0000256" key="1">
    <source>
        <dbReference type="SAM" id="Phobius"/>
    </source>
</evidence>
<proteinExistence type="predicted"/>
<keyword evidence="1" id="KW-0472">Membrane</keyword>
<dbReference type="AlphaFoldDB" id="A0A2T0LXC2"/>
<protein>
    <submittedName>
        <fullName evidence="2">Uncharacterized protein</fullName>
    </submittedName>
</protein>
<keyword evidence="3" id="KW-1185">Reference proteome</keyword>
<dbReference type="EMBL" id="PVNH01000004">
    <property type="protein sequence ID" value="PRX48675.1"/>
    <property type="molecule type" value="Genomic_DNA"/>
</dbReference>
<dbReference type="RefSeq" id="WP_181193261.1">
    <property type="nucleotide sequence ID" value="NZ_PVNH01000004.1"/>
</dbReference>
<accession>A0A2T0LXC2</accession>
<name>A0A2T0LXC2_9PSEU</name>
<feature type="transmembrane region" description="Helical" evidence="1">
    <location>
        <begin position="30"/>
        <end position="48"/>
    </location>
</feature>
<sequence>MKDSTAVWPVAAQCAGGISAALGLYLLTGLAWALLAAGAVALAVGTLAEMKGGR</sequence>
<evidence type="ECO:0000313" key="3">
    <source>
        <dbReference type="Proteomes" id="UP000238362"/>
    </source>
</evidence>
<reference evidence="2 3" key="1">
    <citation type="submission" date="2018-03" db="EMBL/GenBank/DDBJ databases">
        <title>Genomic Encyclopedia of Type Strains, Phase III (KMG-III): the genomes of soil and plant-associated and newly described type strains.</title>
        <authorList>
            <person name="Whitman W."/>
        </authorList>
    </citation>
    <scope>NUCLEOTIDE SEQUENCE [LARGE SCALE GENOMIC DNA]</scope>
    <source>
        <strain evidence="2 3">CGMCC 4.7125</strain>
    </source>
</reference>
<evidence type="ECO:0000313" key="2">
    <source>
        <dbReference type="EMBL" id="PRX48675.1"/>
    </source>
</evidence>
<keyword evidence="1" id="KW-1133">Transmembrane helix</keyword>
<comment type="caution">
    <text evidence="2">The sequence shown here is derived from an EMBL/GenBank/DDBJ whole genome shotgun (WGS) entry which is preliminary data.</text>
</comment>